<dbReference type="AlphaFoldDB" id="A0A371AYK7"/>
<reference evidence="1 2" key="1">
    <citation type="submission" date="2018-07" db="EMBL/GenBank/DDBJ databases">
        <title>Anaerosacharophilus polymeroproducens gen. nov. sp. nov., an anaerobic bacterium isolated from salt field.</title>
        <authorList>
            <person name="Kim W."/>
            <person name="Yang S.-H."/>
            <person name="Oh J."/>
            <person name="Lee J.-H."/>
            <person name="Kwon K.K."/>
        </authorList>
    </citation>
    <scope>NUCLEOTIDE SEQUENCE [LARGE SCALE GENOMIC DNA]</scope>
    <source>
        <strain evidence="1 2">MCWD5</strain>
    </source>
</reference>
<dbReference type="InterPro" id="IPR011047">
    <property type="entry name" value="Quinoprotein_ADH-like_sf"/>
</dbReference>
<evidence type="ECO:0000313" key="1">
    <source>
        <dbReference type="EMBL" id="RDU24560.1"/>
    </source>
</evidence>
<organism evidence="1 2">
    <name type="scientific">Anaerosacchariphilus polymeriproducens</name>
    <dbReference type="NCBI Taxonomy" id="1812858"/>
    <lineage>
        <taxon>Bacteria</taxon>
        <taxon>Bacillati</taxon>
        <taxon>Bacillota</taxon>
        <taxon>Clostridia</taxon>
        <taxon>Lachnospirales</taxon>
        <taxon>Lachnospiraceae</taxon>
        <taxon>Anaerosacchariphilus</taxon>
    </lineage>
</organism>
<dbReference type="RefSeq" id="WP_115480793.1">
    <property type="nucleotide sequence ID" value="NZ_QRCT01000012.1"/>
</dbReference>
<sequence>MTEIDIQVFRVSSLEELEETVDKVNIFKYDDVQNEFNVLTIGKEKKIGITYYNYGIDPEIVCDKDNKVIYVGFGKNLMVINTSDGKVLSDDNLQSIFYEFLTDSKGERIYIICELDVYCYNLNAVLWNIGFKDIINDYSIVDDKRIYISCDDGTDIYLSLDNGSVLE</sequence>
<comment type="caution">
    <text evidence="1">The sequence shown here is derived from an EMBL/GenBank/DDBJ whole genome shotgun (WGS) entry which is preliminary data.</text>
</comment>
<accession>A0A371AYK7</accession>
<protein>
    <submittedName>
        <fullName evidence="1">Uncharacterized protein</fullName>
    </submittedName>
</protein>
<proteinExistence type="predicted"/>
<dbReference type="OrthoDB" id="2055275at2"/>
<evidence type="ECO:0000313" key="2">
    <source>
        <dbReference type="Proteomes" id="UP000255036"/>
    </source>
</evidence>
<gene>
    <name evidence="1" type="ORF">DWV06_03600</name>
</gene>
<dbReference type="EMBL" id="QRCT01000012">
    <property type="protein sequence ID" value="RDU24560.1"/>
    <property type="molecule type" value="Genomic_DNA"/>
</dbReference>
<keyword evidence="2" id="KW-1185">Reference proteome</keyword>
<name>A0A371AYK7_9FIRM</name>
<dbReference type="SUPFAM" id="SSF50998">
    <property type="entry name" value="Quinoprotein alcohol dehydrogenase-like"/>
    <property type="match status" value="1"/>
</dbReference>
<dbReference type="Proteomes" id="UP000255036">
    <property type="component" value="Unassembled WGS sequence"/>
</dbReference>